<dbReference type="InterPro" id="IPR035994">
    <property type="entry name" value="Nucleoside_phosphorylase_sf"/>
</dbReference>
<accession>A0A172YJQ4</accession>
<dbReference type="CDD" id="cd09008">
    <property type="entry name" value="MTAN"/>
    <property type="match status" value="1"/>
</dbReference>
<dbReference type="AlphaFoldDB" id="A0A172YJQ4"/>
<dbReference type="InterPro" id="IPR000845">
    <property type="entry name" value="Nucleoside_phosphorylase_d"/>
</dbReference>
<proteinExistence type="predicted"/>
<dbReference type="GO" id="GO:0009116">
    <property type="term" value="P:nucleoside metabolic process"/>
    <property type="evidence" value="ECO:0007669"/>
    <property type="project" value="InterPro"/>
</dbReference>
<dbReference type="PANTHER" id="PTHR21234:SF42">
    <property type="entry name" value="PHOSPHORYLASE SUPERFAMILY PROTEIN"/>
    <property type="match status" value="1"/>
</dbReference>
<keyword evidence="3" id="KW-1185">Reference proteome</keyword>
<protein>
    <submittedName>
        <fullName evidence="2">Phosphorylase</fullName>
    </submittedName>
</protein>
<dbReference type="GO" id="GO:0003824">
    <property type="term" value="F:catalytic activity"/>
    <property type="evidence" value="ECO:0007669"/>
    <property type="project" value="InterPro"/>
</dbReference>
<dbReference type="STRING" id="376489.A5892_00605"/>
<evidence type="ECO:0000259" key="1">
    <source>
        <dbReference type="Pfam" id="PF01048"/>
    </source>
</evidence>
<organism evidence="2 3">
    <name type="scientific">Halotalea alkalilenta</name>
    <dbReference type="NCBI Taxonomy" id="376489"/>
    <lineage>
        <taxon>Bacteria</taxon>
        <taxon>Pseudomonadati</taxon>
        <taxon>Pseudomonadota</taxon>
        <taxon>Gammaproteobacteria</taxon>
        <taxon>Oceanospirillales</taxon>
        <taxon>Halomonadaceae</taxon>
        <taxon>Halotalea</taxon>
    </lineage>
</organism>
<dbReference type="Pfam" id="PF01048">
    <property type="entry name" value="PNP_UDP_1"/>
    <property type="match status" value="1"/>
</dbReference>
<sequence>MTAAQRLYAYADPLDTVPRTAVISAFAPELERLLEGLDERRDFSANGVAFATGTLEGQPVVLFLSGVSMTNAAMNTQLVLDRFDVRRILFSGIAGSLDPSLNIGDVVVAERWGNYLEGIYARETAPGEFVPPPFAEPSERAGFGMFVPRDVNVVNAEHPQGERRFWFDADQTLLAEARRLPADLPLRCDAEQQCLNHPPRLVVGGSGVSGPVFMDNAEFRGYAHEAFGASVVDMESAAVAQVAWANQVPFIAFRAVSDLAGGGEEENEMGVFLNLAADSSAKAVRAFMAGLDRP</sequence>
<reference evidence="2 3" key="1">
    <citation type="submission" date="2016-04" db="EMBL/GenBank/DDBJ databases">
        <title>Complete Genome Sequence of Halotalea alkalilenta IHB B 13600.</title>
        <authorList>
            <person name="Swarnkar M.K."/>
            <person name="Sharma A."/>
            <person name="Kaushal K."/>
            <person name="Soni R."/>
            <person name="Rana S."/>
            <person name="Singh A.K."/>
            <person name="Gulati A."/>
        </authorList>
    </citation>
    <scope>NUCLEOTIDE SEQUENCE [LARGE SCALE GENOMIC DNA]</scope>
    <source>
        <strain evidence="2 3">IHB B 13600</strain>
    </source>
</reference>
<feature type="domain" description="Nucleoside phosphorylase" evidence="1">
    <location>
        <begin position="20"/>
        <end position="288"/>
    </location>
</feature>
<dbReference type="EMBL" id="CP015243">
    <property type="protein sequence ID" value="ANF59406.1"/>
    <property type="molecule type" value="Genomic_DNA"/>
</dbReference>
<dbReference type="Gene3D" id="3.40.50.1580">
    <property type="entry name" value="Nucleoside phosphorylase domain"/>
    <property type="match status" value="1"/>
</dbReference>
<evidence type="ECO:0000313" key="2">
    <source>
        <dbReference type="EMBL" id="ANF59406.1"/>
    </source>
</evidence>
<evidence type="ECO:0000313" key="3">
    <source>
        <dbReference type="Proteomes" id="UP000077875"/>
    </source>
</evidence>
<dbReference type="Proteomes" id="UP000077875">
    <property type="component" value="Chromosome"/>
</dbReference>
<dbReference type="SUPFAM" id="SSF53167">
    <property type="entry name" value="Purine and uridine phosphorylases"/>
    <property type="match status" value="1"/>
</dbReference>
<gene>
    <name evidence="2" type="ORF">A5892_00605</name>
</gene>
<dbReference type="PANTHER" id="PTHR21234">
    <property type="entry name" value="PURINE NUCLEOSIDE PHOSPHORYLASE"/>
    <property type="match status" value="1"/>
</dbReference>
<name>A0A172YJQ4_9GAMM</name>
<dbReference type="KEGG" id="haa:A5892_00605"/>